<evidence type="ECO:0000256" key="6">
    <source>
        <dbReference type="SAM" id="MobiDB-lite"/>
    </source>
</evidence>
<evidence type="ECO:0008006" key="9">
    <source>
        <dbReference type="Google" id="ProtNLM"/>
    </source>
</evidence>
<evidence type="ECO:0000256" key="5">
    <source>
        <dbReference type="ARBA" id="ARBA00023180"/>
    </source>
</evidence>
<reference evidence="7" key="1">
    <citation type="submission" date="2017-07" db="EMBL/GenBank/DDBJ databases">
        <title>Taro Niue Genome Assembly and Annotation.</title>
        <authorList>
            <person name="Atibalentja N."/>
            <person name="Keating K."/>
            <person name="Fields C.J."/>
        </authorList>
    </citation>
    <scope>NUCLEOTIDE SEQUENCE</scope>
    <source>
        <strain evidence="7">Niue_2</strain>
        <tissue evidence="7">Leaf</tissue>
    </source>
</reference>
<dbReference type="Proteomes" id="UP000652761">
    <property type="component" value="Unassembled WGS sequence"/>
</dbReference>
<proteinExistence type="predicted"/>
<feature type="non-terminal residue" evidence="7">
    <location>
        <position position="547"/>
    </location>
</feature>
<evidence type="ECO:0000256" key="4">
    <source>
        <dbReference type="ARBA" id="ARBA00023136"/>
    </source>
</evidence>
<sequence length="547" mass="59964">MQGGAMASPTTSLFSNPHKESRSLYCLLATSLVSVLFVLSFSSSPSSSSTSYRSRPITDPSPSSGAFSSVLLPPSPPSLAYFISGSDGDGDRIIRLLSAVYHPRNLYLLHLDLTAPQDQRRRLALAVRSVPAFRSRGNVYVVGKADFANPRGSSALAAVLHGAAMLLRLRSDWDWFVNLDAGDYPLVTQDDLLHILSFLPKDINFVQHSSHIGWRVFRKIKPIIVDPGLYLSSNRDVVYATQKRDLPNAYRLFSGPTGAARTRWGPHRAPGGSPTGALVGPAFPVGLPPVLCFILWQKRKKYMTEINAYPMGSVSGGLRLRWASSPMGQNPSGMSTPLLNPYKRGPKAPRRGGSASVILSRKFVDFCILGVDNLPRTLLMYYANTPSSHTNYFQTVLCNSIQFNGSIVNHNLHYISWDDPPKRDPRVLSLTDFYNMTQSGVAFATRFLNNSPILDQIDRELLNRGPGRLVPGAWCLGADGDPCSVGVDAEILRPGPGAKRLENVVVQLLANISFCSDQFDGHAILPLQQLFWQMKTAFTATSMADEP</sequence>
<dbReference type="PANTHER" id="PTHR45719">
    <property type="entry name" value="GLYCOSYLTRANSFERASE"/>
    <property type="match status" value="1"/>
</dbReference>
<evidence type="ECO:0000313" key="8">
    <source>
        <dbReference type="Proteomes" id="UP000652761"/>
    </source>
</evidence>
<comment type="caution">
    <text evidence="7">The sequence shown here is derived from an EMBL/GenBank/DDBJ whole genome shotgun (WGS) entry which is preliminary data.</text>
</comment>
<protein>
    <recommendedName>
        <fullName evidence="9">Beta-glucuronosyltransferase GlcAT14A</fullName>
    </recommendedName>
</protein>
<dbReference type="PANTHER" id="PTHR45719:SF10">
    <property type="entry name" value="CORE-2_I-BRANCHING BETA-1,6-N-ACETYLGLUCOSAMINYLTRANSFERASE FAMILY PROTEIN"/>
    <property type="match status" value="1"/>
</dbReference>
<keyword evidence="4" id="KW-0472">Membrane</keyword>
<evidence type="ECO:0000256" key="3">
    <source>
        <dbReference type="ARBA" id="ARBA00022679"/>
    </source>
</evidence>
<dbReference type="InterPro" id="IPR044610">
    <property type="entry name" value="GLCAT14A/B/C"/>
</dbReference>
<organism evidence="7 8">
    <name type="scientific">Colocasia esculenta</name>
    <name type="common">Wild taro</name>
    <name type="synonym">Arum esculentum</name>
    <dbReference type="NCBI Taxonomy" id="4460"/>
    <lineage>
        <taxon>Eukaryota</taxon>
        <taxon>Viridiplantae</taxon>
        <taxon>Streptophyta</taxon>
        <taxon>Embryophyta</taxon>
        <taxon>Tracheophyta</taxon>
        <taxon>Spermatophyta</taxon>
        <taxon>Magnoliopsida</taxon>
        <taxon>Liliopsida</taxon>
        <taxon>Araceae</taxon>
        <taxon>Aroideae</taxon>
        <taxon>Colocasieae</taxon>
        <taxon>Colocasia</taxon>
    </lineage>
</organism>
<dbReference type="GO" id="GO:0015020">
    <property type="term" value="F:glucuronosyltransferase activity"/>
    <property type="evidence" value="ECO:0007669"/>
    <property type="project" value="InterPro"/>
</dbReference>
<dbReference type="Pfam" id="PF02485">
    <property type="entry name" value="Branch"/>
    <property type="match status" value="2"/>
</dbReference>
<comment type="subcellular location">
    <subcellularLocation>
        <location evidence="1">Membrane</location>
        <topology evidence="1">Single-pass type II membrane protein</topology>
    </subcellularLocation>
</comment>
<name>A0A843WHM8_COLES</name>
<evidence type="ECO:0000256" key="2">
    <source>
        <dbReference type="ARBA" id="ARBA00022676"/>
    </source>
</evidence>
<evidence type="ECO:0000256" key="1">
    <source>
        <dbReference type="ARBA" id="ARBA00004606"/>
    </source>
</evidence>
<keyword evidence="5" id="KW-0325">Glycoprotein</keyword>
<evidence type="ECO:0000313" key="7">
    <source>
        <dbReference type="EMBL" id="MQM03574.1"/>
    </source>
</evidence>
<keyword evidence="8" id="KW-1185">Reference proteome</keyword>
<keyword evidence="2" id="KW-0328">Glycosyltransferase</keyword>
<keyword evidence="3" id="KW-0808">Transferase</keyword>
<gene>
    <name evidence="7" type="ORF">Taro_036356</name>
</gene>
<dbReference type="GO" id="GO:0016020">
    <property type="term" value="C:membrane"/>
    <property type="evidence" value="ECO:0007669"/>
    <property type="project" value="UniProtKB-SubCell"/>
</dbReference>
<dbReference type="AlphaFoldDB" id="A0A843WHM8"/>
<accession>A0A843WHM8</accession>
<dbReference type="InterPro" id="IPR003406">
    <property type="entry name" value="Glyco_trans_14"/>
</dbReference>
<dbReference type="EMBL" id="NMUH01003058">
    <property type="protein sequence ID" value="MQM03574.1"/>
    <property type="molecule type" value="Genomic_DNA"/>
</dbReference>
<feature type="region of interest" description="Disordered" evidence="6">
    <location>
        <begin position="43"/>
        <end position="68"/>
    </location>
</feature>
<feature type="compositionally biased region" description="Low complexity" evidence="6">
    <location>
        <begin position="43"/>
        <end position="55"/>
    </location>
</feature>
<dbReference type="OrthoDB" id="2019572at2759"/>